<gene>
    <name evidence="2" type="ORF">QNI22_22095</name>
</gene>
<dbReference type="InterPro" id="IPR029032">
    <property type="entry name" value="AhpD-like"/>
</dbReference>
<comment type="caution">
    <text evidence="2">The sequence shown here is derived from an EMBL/GenBank/DDBJ whole genome shotgun (WGS) entry which is preliminary data.</text>
</comment>
<evidence type="ECO:0000313" key="3">
    <source>
        <dbReference type="Proteomes" id="UP001232063"/>
    </source>
</evidence>
<keyword evidence="3" id="KW-1185">Reference proteome</keyword>
<name>A0AAE3R9R4_9BACT</name>
<evidence type="ECO:0000259" key="1">
    <source>
        <dbReference type="Pfam" id="PF02627"/>
    </source>
</evidence>
<protein>
    <submittedName>
        <fullName evidence="2">Peroxidase-related enzyme</fullName>
    </submittedName>
</protein>
<accession>A0AAE3R9R4</accession>
<dbReference type="PANTHER" id="PTHR35446:SF2">
    <property type="entry name" value="CARBOXYMUCONOLACTONE DECARBOXYLASE-LIKE DOMAIN-CONTAINING PROTEIN"/>
    <property type="match status" value="1"/>
</dbReference>
<dbReference type="InterPro" id="IPR010195">
    <property type="entry name" value="Uncharacterised_peroxidase-rel"/>
</dbReference>
<dbReference type="AlphaFoldDB" id="A0AAE3R9R4"/>
<dbReference type="Proteomes" id="UP001232063">
    <property type="component" value="Unassembled WGS sequence"/>
</dbReference>
<dbReference type="Gene3D" id="1.20.1290.10">
    <property type="entry name" value="AhpD-like"/>
    <property type="match status" value="1"/>
</dbReference>
<dbReference type="RefSeq" id="WP_314514000.1">
    <property type="nucleotide sequence ID" value="NZ_JASJOU010000008.1"/>
</dbReference>
<proteinExistence type="predicted"/>
<keyword evidence="2" id="KW-0560">Oxidoreductase</keyword>
<dbReference type="EMBL" id="JASJOU010000008">
    <property type="protein sequence ID" value="MDJ1503377.1"/>
    <property type="molecule type" value="Genomic_DNA"/>
</dbReference>
<evidence type="ECO:0000313" key="2">
    <source>
        <dbReference type="EMBL" id="MDJ1503377.1"/>
    </source>
</evidence>
<sequence>MAHIQLPEELPGIRGLMAFRPYTAKPLNALAEALLRIDEGLLKGERELIATFVSYLNDCFFCQSIHGAVAQYYYPDSEIVQQVKTDYLSAPISDKMKALLTIAKSVQQGGKHVTEEQISQAKDAGATDLEIHDTVLIAAAFCMFNRYVDGLGTFAPNSPELYQQRAKRIAEETGYQYSVPQ</sequence>
<dbReference type="InterPro" id="IPR003779">
    <property type="entry name" value="CMD-like"/>
</dbReference>
<reference evidence="2" key="1">
    <citation type="submission" date="2023-05" db="EMBL/GenBank/DDBJ databases">
        <authorList>
            <person name="Zhang X."/>
        </authorList>
    </citation>
    <scope>NUCLEOTIDE SEQUENCE</scope>
    <source>
        <strain evidence="2">BD1B2-1</strain>
    </source>
</reference>
<dbReference type="SUPFAM" id="SSF69118">
    <property type="entry name" value="AhpD-like"/>
    <property type="match status" value="1"/>
</dbReference>
<feature type="domain" description="Carboxymuconolactone decarboxylase-like" evidence="1">
    <location>
        <begin position="23"/>
        <end position="70"/>
    </location>
</feature>
<dbReference type="GO" id="GO:0051920">
    <property type="term" value="F:peroxiredoxin activity"/>
    <property type="evidence" value="ECO:0007669"/>
    <property type="project" value="InterPro"/>
</dbReference>
<dbReference type="Pfam" id="PF02627">
    <property type="entry name" value="CMD"/>
    <property type="match status" value="1"/>
</dbReference>
<dbReference type="NCBIfam" id="TIGR01926">
    <property type="entry name" value="peroxid_rel"/>
    <property type="match status" value="1"/>
</dbReference>
<organism evidence="2 3">
    <name type="scientific">Xanthocytophaga agilis</name>
    <dbReference type="NCBI Taxonomy" id="3048010"/>
    <lineage>
        <taxon>Bacteria</taxon>
        <taxon>Pseudomonadati</taxon>
        <taxon>Bacteroidota</taxon>
        <taxon>Cytophagia</taxon>
        <taxon>Cytophagales</taxon>
        <taxon>Rhodocytophagaceae</taxon>
        <taxon>Xanthocytophaga</taxon>
    </lineage>
</organism>
<dbReference type="PANTHER" id="PTHR35446">
    <property type="entry name" value="SI:CH211-175M2.5"/>
    <property type="match status" value="1"/>
</dbReference>
<keyword evidence="2" id="KW-0575">Peroxidase</keyword>